<dbReference type="Proteomes" id="UP001055811">
    <property type="component" value="Linkage Group LG05"/>
</dbReference>
<proteinExistence type="predicted"/>
<comment type="caution">
    <text evidence="1">The sequence shown here is derived from an EMBL/GenBank/DDBJ whole genome shotgun (WGS) entry which is preliminary data.</text>
</comment>
<reference evidence="1 2" key="2">
    <citation type="journal article" date="2022" name="Mol. Ecol. Resour.">
        <title>The genomes of chicory, endive, great burdock and yacon provide insights into Asteraceae paleo-polyploidization history and plant inulin production.</title>
        <authorList>
            <person name="Fan W."/>
            <person name="Wang S."/>
            <person name="Wang H."/>
            <person name="Wang A."/>
            <person name="Jiang F."/>
            <person name="Liu H."/>
            <person name="Zhao H."/>
            <person name="Xu D."/>
            <person name="Zhang Y."/>
        </authorList>
    </citation>
    <scope>NUCLEOTIDE SEQUENCE [LARGE SCALE GENOMIC DNA]</scope>
    <source>
        <strain evidence="2">cv. Punajuju</strain>
        <tissue evidence="1">Leaves</tissue>
    </source>
</reference>
<keyword evidence="2" id="KW-1185">Reference proteome</keyword>
<organism evidence="1 2">
    <name type="scientific">Cichorium intybus</name>
    <name type="common">Chicory</name>
    <dbReference type="NCBI Taxonomy" id="13427"/>
    <lineage>
        <taxon>Eukaryota</taxon>
        <taxon>Viridiplantae</taxon>
        <taxon>Streptophyta</taxon>
        <taxon>Embryophyta</taxon>
        <taxon>Tracheophyta</taxon>
        <taxon>Spermatophyta</taxon>
        <taxon>Magnoliopsida</taxon>
        <taxon>eudicotyledons</taxon>
        <taxon>Gunneridae</taxon>
        <taxon>Pentapetalae</taxon>
        <taxon>asterids</taxon>
        <taxon>campanulids</taxon>
        <taxon>Asterales</taxon>
        <taxon>Asteraceae</taxon>
        <taxon>Cichorioideae</taxon>
        <taxon>Cichorieae</taxon>
        <taxon>Cichoriinae</taxon>
        <taxon>Cichorium</taxon>
    </lineage>
</organism>
<accession>A0ACB9CRQ6</accession>
<evidence type="ECO:0000313" key="1">
    <source>
        <dbReference type="EMBL" id="KAI3736916.1"/>
    </source>
</evidence>
<gene>
    <name evidence="1" type="ORF">L2E82_26904</name>
</gene>
<reference evidence="2" key="1">
    <citation type="journal article" date="2022" name="Mol. Ecol. Resour.">
        <title>The genomes of chicory, endive, great burdock and yacon provide insights into Asteraceae palaeo-polyploidization history and plant inulin production.</title>
        <authorList>
            <person name="Fan W."/>
            <person name="Wang S."/>
            <person name="Wang H."/>
            <person name="Wang A."/>
            <person name="Jiang F."/>
            <person name="Liu H."/>
            <person name="Zhao H."/>
            <person name="Xu D."/>
            <person name="Zhang Y."/>
        </authorList>
    </citation>
    <scope>NUCLEOTIDE SEQUENCE [LARGE SCALE GENOMIC DNA]</scope>
    <source>
        <strain evidence="2">cv. Punajuju</strain>
    </source>
</reference>
<sequence>MPPRQNTGRNVRGRTAAAPPSASRGTRRQREPSPEPVQWNARYARLSEHPEDIRPAVYDATHPETRMQVERTVDRDAFRGFHVTEAFDEYGWAGVLDFETRSVHTDLVREWMRTLRRQENGGGENVQLIGSIRGEPIIMTVPRIRDYFSVDTGVHLLQAMGEPTSYACVDTRNSGNFVDMARLVDTVYTRGGTNAHQDLVPRAKALMRIIEYNVNPRASDKGKVRAQDAIILYALMTGEVQISFAYNAICNIWIRAFPPPRSFDNVLTTALSQYKSISFIRQNGRCIIRDLDNHTEYECPGVAGGQGPAPADDGTRHSQGHHRGEGTSGASSWDQRAAWDAESLLHEERYASLTNDIADLNAMVGRLQLISEDTRAISAAHFHAHEYYTHASYQGSRPDPMDIDQPQQPYYPAPLYWRAGEPAGYPPPLEYQDYRPPASTTYRDGFESLAESIFGVAPPYPRYPPPPPQ</sequence>
<dbReference type="EMBL" id="CM042013">
    <property type="protein sequence ID" value="KAI3736916.1"/>
    <property type="molecule type" value="Genomic_DNA"/>
</dbReference>
<evidence type="ECO:0000313" key="2">
    <source>
        <dbReference type="Proteomes" id="UP001055811"/>
    </source>
</evidence>
<name>A0ACB9CRQ6_CICIN</name>
<protein>
    <submittedName>
        <fullName evidence="1">Uncharacterized protein</fullName>
    </submittedName>
</protein>